<evidence type="ECO:0000256" key="1">
    <source>
        <dbReference type="SAM" id="Phobius"/>
    </source>
</evidence>
<name>A0A834XKH1_APHGI</name>
<organism evidence="2 3">
    <name type="scientific">Aphidius gifuensis</name>
    <name type="common">Parasitoid wasp</name>
    <dbReference type="NCBI Taxonomy" id="684658"/>
    <lineage>
        <taxon>Eukaryota</taxon>
        <taxon>Metazoa</taxon>
        <taxon>Ecdysozoa</taxon>
        <taxon>Arthropoda</taxon>
        <taxon>Hexapoda</taxon>
        <taxon>Insecta</taxon>
        <taxon>Pterygota</taxon>
        <taxon>Neoptera</taxon>
        <taxon>Endopterygota</taxon>
        <taxon>Hymenoptera</taxon>
        <taxon>Apocrita</taxon>
        <taxon>Ichneumonoidea</taxon>
        <taxon>Braconidae</taxon>
        <taxon>Aphidiinae</taxon>
        <taxon>Aphidius</taxon>
    </lineage>
</organism>
<dbReference type="Pfam" id="PF10251">
    <property type="entry name" value="PEN-2"/>
    <property type="match status" value="1"/>
</dbReference>
<accession>A0A834XKH1</accession>
<sequence>MDLSKIINEKKLYLCRWHFQSGFALLLFLWAVNSVWFLKKAFVVPAYNKQKEINVFFFDNVGGVGLLREQQQHKTYNLWIT</sequence>
<comment type="caution">
    <text evidence="2">The sequence shown here is derived from an EMBL/GenBank/DDBJ whole genome shotgun (WGS) entry which is preliminary data.</text>
</comment>
<dbReference type="AlphaFoldDB" id="A0A834XKH1"/>
<dbReference type="Proteomes" id="UP000639338">
    <property type="component" value="Unassembled WGS sequence"/>
</dbReference>
<gene>
    <name evidence="2" type="ORF">HCN44_003756</name>
</gene>
<evidence type="ECO:0000313" key="2">
    <source>
        <dbReference type="EMBL" id="KAF7987893.1"/>
    </source>
</evidence>
<keyword evidence="3" id="KW-1185">Reference proteome</keyword>
<reference evidence="2 3" key="1">
    <citation type="submission" date="2020-08" db="EMBL/GenBank/DDBJ databases">
        <title>Aphidius gifuensis genome sequencing and assembly.</title>
        <authorList>
            <person name="Du Z."/>
        </authorList>
    </citation>
    <scope>NUCLEOTIDE SEQUENCE [LARGE SCALE GENOMIC DNA]</scope>
    <source>
        <strain evidence="2">YNYX2018</strain>
        <tissue evidence="2">Adults</tissue>
    </source>
</reference>
<keyword evidence="1" id="KW-0812">Transmembrane</keyword>
<keyword evidence="1" id="KW-1133">Transmembrane helix</keyword>
<evidence type="ECO:0000313" key="3">
    <source>
        <dbReference type="Proteomes" id="UP000639338"/>
    </source>
</evidence>
<keyword evidence="1" id="KW-0472">Membrane</keyword>
<dbReference type="InterPro" id="IPR019379">
    <property type="entry name" value="Gamma_Secretase_Asp_P_PEN2"/>
</dbReference>
<dbReference type="EMBL" id="JACMRX010000006">
    <property type="protein sequence ID" value="KAF7987893.1"/>
    <property type="molecule type" value="Genomic_DNA"/>
</dbReference>
<feature type="transmembrane region" description="Helical" evidence="1">
    <location>
        <begin position="21"/>
        <end position="38"/>
    </location>
</feature>
<proteinExistence type="predicted"/>
<protein>
    <submittedName>
        <fullName evidence="2">Uncharacterized protein</fullName>
    </submittedName>
</protein>
<dbReference type="OrthoDB" id="524898at2759"/>